<comment type="pathway">
    <text evidence="2 9">Amino-acid biosynthesis; L-tryptophan biosynthesis; L-tryptophan from chorismate: step 3/5.</text>
</comment>
<dbReference type="RefSeq" id="WP_093830380.1">
    <property type="nucleotide sequence ID" value="NZ_FOLQ01000010.1"/>
</dbReference>
<dbReference type="Pfam" id="PF00697">
    <property type="entry name" value="PRAI"/>
    <property type="match status" value="1"/>
</dbReference>
<accession>A0A1I1XTP3</accession>
<dbReference type="OrthoDB" id="9786954at2"/>
<keyword evidence="8 9" id="KW-0413">Isomerase</keyword>
<evidence type="ECO:0000256" key="2">
    <source>
        <dbReference type="ARBA" id="ARBA00004664"/>
    </source>
</evidence>
<dbReference type="SUPFAM" id="SSF51366">
    <property type="entry name" value="Ribulose-phoshate binding barrel"/>
    <property type="match status" value="1"/>
</dbReference>
<gene>
    <name evidence="9" type="primary">trpF</name>
    <name evidence="11" type="ORF">SAMN05216167_110115</name>
</gene>
<dbReference type="InterPro" id="IPR044643">
    <property type="entry name" value="TrpF_fam"/>
</dbReference>
<dbReference type="CDD" id="cd00405">
    <property type="entry name" value="PRAI"/>
    <property type="match status" value="1"/>
</dbReference>
<evidence type="ECO:0000313" key="11">
    <source>
        <dbReference type="EMBL" id="SFE10686.1"/>
    </source>
</evidence>
<evidence type="ECO:0000256" key="1">
    <source>
        <dbReference type="ARBA" id="ARBA00001164"/>
    </source>
</evidence>
<evidence type="ECO:0000256" key="9">
    <source>
        <dbReference type="HAMAP-Rule" id="MF_00135"/>
    </source>
</evidence>
<dbReference type="InterPro" id="IPR011060">
    <property type="entry name" value="RibuloseP-bd_barrel"/>
</dbReference>
<dbReference type="PANTHER" id="PTHR42894">
    <property type="entry name" value="N-(5'-PHOSPHORIBOSYL)ANTHRANILATE ISOMERASE"/>
    <property type="match status" value="1"/>
</dbReference>
<name>A0A1I1XTP3_9BACT</name>
<feature type="domain" description="N-(5'phosphoribosyl) anthranilate isomerase (PRAI)" evidence="10">
    <location>
        <begin position="10"/>
        <end position="217"/>
    </location>
</feature>
<dbReference type="InterPro" id="IPR001240">
    <property type="entry name" value="PRAI_dom"/>
</dbReference>
<dbReference type="HAMAP" id="MF_00135">
    <property type="entry name" value="PRAI"/>
    <property type="match status" value="1"/>
</dbReference>
<comment type="similarity">
    <text evidence="9">Belongs to the TrpF family.</text>
</comment>
<evidence type="ECO:0000313" key="12">
    <source>
        <dbReference type="Proteomes" id="UP000198598"/>
    </source>
</evidence>
<dbReference type="EC" id="5.3.1.24" evidence="3 9"/>
<dbReference type="Gene3D" id="3.20.20.70">
    <property type="entry name" value="Aldolase class I"/>
    <property type="match status" value="1"/>
</dbReference>
<evidence type="ECO:0000256" key="5">
    <source>
        <dbReference type="ARBA" id="ARBA00022605"/>
    </source>
</evidence>
<dbReference type="GO" id="GO:0000162">
    <property type="term" value="P:L-tryptophan biosynthetic process"/>
    <property type="evidence" value="ECO:0007669"/>
    <property type="project" value="UniProtKB-UniRule"/>
</dbReference>
<keyword evidence="6 9" id="KW-0822">Tryptophan biosynthesis</keyword>
<proteinExistence type="inferred from homology"/>
<organism evidence="11 12">
    <name type="scientific">Spirosoma endophyticum</name>
    <dbReference type="NCBI Taxonomy" id="662367"/>
    <lineage>
        <taxon>Bacteria</taxon>
        <taxon>Pseudomonadati</taxon>
        <taxon>Bacteroidota</taxon>
        <taxon>Cytophagia</taxon>
        <taxon>Cytophagales</taxon>
        <taxon>Cytophagaceae</taxon>
        <taxon>Spirosoma</taxon>
    </lineage>
</organism>
<keyword evidence="12" id="KW-1185">Reference proteome</keyword>
<keyword evidence="7 9" id="KW-0057">Aromatic amino acid biosynthesis</keyword>
<evidence type="ECO:0000256" key="4">
    <source>
        <dbReference type="ARBA" id="ARBA00022272"/>
    </source>
</evidence>
<dbReference type="EMBL" id="FOLQ01000010">
    <property type="protein sequence ID" value="SFE10686.1"/>
    <property type="molecule type" value="Genomic_DNA"/>
</dbReference>
<protein>
    <recommendedName>
        <fullName evidence="4 9">N-(5'-phosphoribosyl)anthranilate isomerase</fullName>
        <shortName evidence="9">PRAI</shortName>
        <ecNumber evidence="3 9">5.3.1.24</ecNumber>
    </recommendedName>
</protein>
<dbReference type="GO" id="GO:0004640">
    <property type="term" value="F:phosphoribosylanthranilate isomerase activity"/>
    <property type="evidence" value="ECO:0007669"/>
    <property type="project" value="UniProtKB-UniRule"/>
</dbReference>
<dbReference type="Proteomes" id="UP000198598">
    <property type="component" value="Unassembled WGS sequence"/>
</dbReference>
<sequence length="222" mass="23860">MESQFRVRIKICCISRVDEARLAVRLGADALGLVGRMPSGPGIVADELAAQIVQATPPPIATFMLTSETTVDEIVAHQQRVGANTIQLVDAVQPETYAVLRAKLPAIKLVQVIHVLDERNIDEALRAVQHGANALLLDSGNPTLTIKELGGTGRVHNWQVSRQIVAQSPVPVFLAGGLNLANVREAIDTVQPFGLDICSGVRTNGNLDEQKLDAFMQLVHGI</sequence>
<reference evidence="11 12" key="1">
    <citation type="submission" date="2016-10" db="EMBL/GenBank/DDBJ databases">
        <authorList>
            <person name="de Groot N.N."/>
        </authorList>
    </citation>
    <scope>NUCLEOTIDE SEQUENCE [LARGE SCALE GENOMIC DNA]</scope>
    <source>
        <strain evidence="11 12">DSM 26130</strain>
    </source>
</reference>
<comment type="catalytic activity">
    <reaction evidence="1 9">
        <text>N-(5-phospho-beta-D-ribosyl)anthranilate = 1-(2-carboxyphenylamino)-1-deoxy-D-ribulose 5-phosphate</text>
        <dbReference type="Rhea" id="RHEA:21540"/>
        <dbReference type="ChEBI" id="CHEBI:18277"/>
        <dbReference type="ChEBI" id="CHEBI:58613"/>
        <dbReference type="EC" id="5.3.1.24"/>
    </reaction>
</comment>
<evidence type="ECO:0000256" key="8">
    <source>
        <dbReference type="ARBA" id="ARBA00023235"/>
    </source>
</evidence>
<dbReference type="InterPro" id="IPR013785">
    <property type="entry name" value="Aldolase_TIM"/>
</dbReference>
<dbReference type="UniPathway" id="UPA00035">
    <property type="reaction ID" value="UER00042"/>
</dbReference>
<evidence type="ECO:0000259" key="10">
    <source>
        <dbReference type="Pfam" id="PF00697"/>
    </source>
</evidence>
<evidence type="ECO:0000256" key="7">
    <source>
        <dbReference type="ARBA" id="ARBA00023141"/>
    </source>
</evidence>
<evidence type="ECO:0000256" key="6">
    <source>
        <dbReference type="ARBA" id="ARBA00022822"/>
    </source>
</evidence>
<dbReference type="STRING" id="662367.SAMN05216167_110115"/>
<keyword evidence="5 9" id="KW-0028">Amino-acid biosynthesis</keyword>
<dbReference type="PANTHER" id="PTHR42894:SF1">
    <property type="entry name" value="N-(5'-PHOSPHORIBOSYL)ANTHRANILATE ISOMERASE"/>
    <property type="match status" value="1"/>
</dbReference>
<dbReference type="AlphaFoldDB" id="A0A1I1XTP3"/>
<evidence type="ECO:0000256" key="3">
    <source>
        <dbReference type="ARBA" id="ARBA00012572"/>
    </source>
</evidence>